<feature type="repeat" description="PPR" evidence="2">
    <location>
        <begin position="186"/>
        <end position="220"/>
    </location>
</feature>
<evidence type="ECO:0000313" key="5">
    <source>
        <dbReference type="Proteomes" id="UP000631114"/>
    </source>
</evidence>
<dbReference type="Proteomes" id="UP000631114">
    <property type="component" value="Unassembled WGS sequence"/>
</dbReference>
<dbReference type="PANTHER" id="PTHR47926">
    <property type="entry name" value="PENTATRICOPEPTIDE REPEAT-CONTAINING PROTEIN"/>
    <property type="match status" value="1"/>
</dbReference>
<dbReference type="InterPro" id="IPR011990">
    <property type="entry name" value="TPR-like_helical_dom_sf"/>
</dbReference>
<dbReference type="GO" id="GO:0003723">
    <property type="term" value="F:RNA binding"/>
    <property type="evidence" value="ECO:0007669"/>
    <property type="project" value="InterPro"/>
</dbReference>
<dbReference type="GO" id="GO:0009451">
    <property type="term" value="P:RNA modification"/>
    <property type="evidence" value="ECO:0007669"/>
    <property type="project" value="InterPro"/>
</dbReference>
<organism evidence="4 5">
    <name type="scientific">Coptis chinensis</name>
    <dbReference type="NCBI Taxonomy" id="261450"/>
    <lineage>
        <taxon>Eukaryota</taxon>
        <taxon>Viridiplantae</taxon>
        <taxon>Streptophyta</taxon>
        <taxon>Embryophyta</taxon>
        <taxon>Tracheophyta</taxon>
        <taxon>Spermatophyta</taxon>
        <taxon>Magnoliopsida</taxon>
        <taxon>Ranunculales</taxon>
        <taxon>Ranunculaceae</taxon>
        <taxon>Coptidoideae</taxon>
        <taxon>Coptis</taxon>
    </lineage>
</organism>
<dbReference type="Pfam" id="PF01535">
    <property type="entry name" value="PPR"/>
    <property type="match status" value="4"/>
</dbReference>
<dbReference type="OrthoDB" id="330671at2759"/>
<keyword evidence="5" id="KW-1185">Reference proteome</keyword>
<dbReference type="Gene3D" id="1.25.40.10">
    <property type="entry name" value="Tetratricopeptide repeat domain"/>
    <property type="match status" value="3"/>
</dbReference>
<dbReference type="PROSITE" id="PS51375">
    <property type="entry name" value="PPR"/>
    <property type="match status" value="4"/>
</dbReference>
<dbReference type="EMBL" id="JADFTS010000006">
    <property type="protein sequence ID" value="KAF9600088.1"/>
    <property type="molecule type" value="Genomic_DNA"/>
</dbReference>
<sequence>MYANCGELDYARRLFEECFSVVDVVSWTSLVTGYSNSGNVDMARMFFDDMPCRNTVSWNAMVAGYACSGQFVEARVLFDEMPEKNDASWSVMVSGYSQCGMCEEALGLIGEMIRIGIVPNEAALVSAVSACSQLRALEQGEWLHSYIEEHMFEVNVTLGTALLDMYGKCGNVEKAYGVFKRMLVKNVMTWNLMITGLFLNGCGMQALSLFWRMQEMGPPPNSITFIGVLSGCSHSGFVHEGRQSFNIMTRVYQIHPQLEHYGCMVDLLGRAGFIKEALDFVGECQLNLILVYGVPLLVHVEYMEILRLVKN</sequence>
<dbReference type="Pfam" id="PF13041">
    <property type="entry name" value="PPR_2"/>
    <property type="match status" value="1"/>
</dbReference>
<dbReference type="InterPro" id="IPR046960">
    <property type="entry name" value="PPR_At4g14850-like_plant"/>
</dbReference>
<feature type="repeat" description="PPR" evidence="2">
    <location>
        <begin position="54"/>
        <end position="84"/>
    </location>
</feature>
<comment type="caution">
    <text evidence="4">The sequence shown here is derived from an EMBL/GenBank/DDBJ whole genome shotgun (WGS) entry which is preliminary data.</text>
</comment>
<accession>A0A835HNF5</accession>
<keyword evidence="3" id="KW-0472">Membrane</keyword>
<evidence type="ECO:0008006" key="6">
    <source>
        <dbReference type="Google" id="ProtNLM"/>
    </source>
</evidence>
<proteinExistence type="predicted"/>
<dbReference type="InterPro" id="IPR002885">
    <property type="entry name" value="PPR_rpt"/>
</dbReference>
<dbReference type="PANTHER" id="PTHR47926:SF463">
    <property type="entry name" value="PENTATRICOPEPTIDE REPEAT-CONTAINING PROTEIN"/>
    <property type="match status" value="1"/>
</dbReference>
<feature type="transmembrane region" description="Helical" evidence="3">
    <location>
        <begin position="190"/>
        <end position="211"/>
    </location>
</feature>
<keyword evidence="3" id="KW-1133">Transmembrane helix</keyword>
<protein>
    <recommendedName>
        <fullName evidence="6">Pentatricopeptide repeat-containing protein</fullName>
    </recommendedName>
</protein>
<gene>
    <name evidence="4" type="ORF">IFM89_002561</name>
</gene>
<evidence type="ECO:0000256" key="2">
    <source>
        <dbReference type="PROSITE-ProRule" id="PRU00708"/>
    </source>
</evidence>
<feature type="repeat" description="PPR" evidence="2">
    <location>
        <begin position="23"/>
        <end position="53"/>
    </location>
</feature>
<evidence type="ECO:0000256" key="3">
    <source>
        <dbReference type="SAM" id="Phobius"/>
    </source>
</evidence>
<keyword evidence="3" id="KW-0812">Transmembrane</keyword>
<evidence type="ECO:0000313" key="4">
    <source>
        <dbReference type="EMBL" id="KAF9600088.1"/>
    </source>
</evidence>
<name>A0A835HNF5_9MAGN</name>
<evidence type="ECO:0000256" key="1">
    <source>
        <dbReference type="ARBA" id="ARBA00022737"/>
    </source>
</evidence>
<dbReference type="FunFam" id="1.25.40.10:FF:000242">
    <property type="entry name" value="Pentatricopeptide repeat-containing protein"/>
    <property type="match status" value="1"/>
</dbReference>
<dbReference type="NCBIfam" id="TIGR00756">
    <property type="entry name" value="PPR"/>
    <property type="match status" value="5"/>
</dbReference>
<reference evidence="4 5" key="1">
    <citation type="submission" date="2020-10" db="EMBL/GenBank/DDBJ databases">
        <title>The Coptis chinensis genome and diversification of protoberbering-type alkaloids.</title>
        <authorList>
            <person name="Wang B."/>
            <person name="Shu S."/>
            <person name="Song C."/>
            <person name="Liu Y."/>
        </authorList>
    </citation>
    <scope>NUCLEOTIDE SEQUENCE [LARGE SCALE GENOMIC DNA]</scope>
    <source>
        <strain evidence="4">HL-2020</strain>
        <tissue evidence="4">Leaf</tissue>
    </source>
</reference>
<dbReference type="AlphaFoldDB" id="A0A835HNF5"/>
<keyword evidence="1" id="KW-0677">Repeat</keyword>
<feature type="repeat" description="PPR" evidence="2">
    <location>
        <begin position="85"/>
        <end position="119"/>
    </location>
</feature>